<proteinExistence type="inferred from homology"/>
<dbReference type="GO" id="GO:0008887">
    <property type="term" value="F:glycerate kinase activity"/>
    <property type="evidence" value="ECO:0007669"/>
    <property type="project" value="UniProtKB-UniRule"/>
</dbReference>
<accession>A0A0D0GYT1</accession>
<dbReference type="InterPro" id="IPR018197">
    <property type="entry name" value="Glycerate_kinase_RE-like"/>
</dbReference>
<sequence length="373" mass="40137">MRVVIAPDSFKGSLSAKNVCSIMKEAFQHEYPEAAVIAVPMADGGEGTMEAIVSAMNGSVRYVTARGPLFETRQAAYGVVGDTVIIEVAQVIGLPLVPNEKRHPLHTTTYGVGEIIAAALHAGYRRFVIGLGGSSTNDGGFGMLCALGATFTNEKGELLPPMPSSLPHIAHVHMASLDRRIYESEFLIACDVDNPLYGERGASYVFGPQKGADRETVRTLDKWLYTYAQKIEQQIGHSYALERGAGAAGGLGFAFLLLGGTLISGAKLVGETVQLPQKVKHAHVVITGEGQSDEQTLYGKVPFYVGQLAKQYDVPAFLLSGSLGDGFEKLYEYFVSCDAIATKPMTVEQSMQSASTLLYTKARNLARMLKRFS</sequence>
<comment type="similarity">
    <text evidence="1 4">Belongs to the glycerate kinase type-1 family.</text>
</comment>
<keyword evidence="6" id="KW-1185">Reference proteome</keyword>
<protein>
    <submittedName>
        <fullName evidence="5">Glycerate kinase</fullName>
        <ecNumber evidence="5">2.7.1.31</ecNumber>
    </submittedName>
</protein>
<dbReference type="SUPFAM" id="SSF110738">
    <property type="entry name" value="Glycerate kinase I"/>
    <property type="match status" value="1"/>
</dbReference>
<name>A0A0D0GYT1_9BACL</name>
<evidence type="ECO:0000256" key="3">
    <source>
        <dbReference type="ARBA" id="ARBA00022777"/>
    </source>
</evidence>
<dbReference type="EC" id="2.7.1.31" evidence="5"/>
<dbReference type="NCBIfam" id="TIGR00045">
    <property type="entry name" value="glycerate kinase"/>
    <property type="match status" value="1"/>
</dbReference>
<keyword evidence="3 4" id="KW-0418">Kinase</keyword>
<evidence type="ECO:0000313" key="6">
    <source>
        <dbReference type="Proteomes" id="UP000032047"/>
    </source>
</evidence>
<dbReference type="PANTHER" id="PTHR21599:SF0">
    <property type="entry name" value="GLYCERATE KINASE"/>
    <property type="match status" value="1"/>
</dbReference>
<dbReference type="PATRIC" id="fig|265546.4.peg.1890"/>
<dbReference type="PANTHER" id="PTHR21599">
    <property type="entry name" value="GLYCERATE KINASE"/>
    <property type="match status" value="1"/>
</dbReference>
<dbReference type="Proteomes" id="UP000032047">
    <property type="component" value="Unassembled WGS sequence"/>
</dbReference>
<dbReference type="InterPro" id="IPR018193">
    <property type="entry name" value="Glyc_kinase_flavodox-like_fold"/>
</dbReference>
<dbReference type="RefSeq" id="WP_021094962.1">
    <property type="nucleotide sequence ID" value="NZ_ANOC01000031.1"/>
</dbReference>
<gene>
    <name evidence="5" type="ORF">JV16_01888</name>
</gene>
<dbReference type="Gene3D" id="3.40.50.10350">
    <property type="entry name" value="Glycerate kinase, domain 1"/>
    <property type="match status" value="1"/>
</dbReference>
<dbReference type="InterPro" id="IPR036129">
    <property type="entry name" value="Glycerate_kinase_sf"/>
</dbReference>
<evidence type="ECO:0000313" key="5">
    <source>
        <dbReference type="EMBL" id="KIP20986.1"/>
    </source>
</evidence>
<dbReference type="GO" id="GO:0031388">
    <property type="term" value="P:organic acid phosphorylation"/>
    <property type="evidence" value="ECO:0007669"/>
    <property type="project" value="UniProtKB-UniRule"/>
</dbReference>
<dbReference type="PIRSF" id="PIRSF006078">
    <property type="entry name" value="GlxK"/>
    <property type="match status" value="1"/>
</dbReference>
<evidence type="ECO:0000256" key="2">
    <source>
        <dbReference type="ARBA" id="ARBA00022679"/>
    </source>
</evidence>
<comment type="caution">
    <text evidence="5">The sequence shown here is derived from an EMBL/GenBank/DDBJ whole genome shotgun (WGS) entry which is preliminary data.</text>
</comment>
<evidence type="ECO:0000256" key="1">
    <source>
        <dbReference type="ARBA" id="ARBA00006284"/>
    </source>
</evidence>
<evidence type="ECO:0000256" key="4">
    <source>
        <dbReference type="PIRNR" id="PIRNR006078"/>
    </source>
</evidence>
<dbReference type="InterPro" id="IPR004381">
    <property type="entry name" value="Glycerate_kinase"/>
</dbReference>
<reference evidence="5 6" key="1">
    <citation type="submission" date="2015-01" db="EMBL/GenBank/DDBJ databases">
        <title>Genome sequence of Anoxybacillus ayderensis strain AB04.</title>
        <authorList>
            <person name="Belduz A.O."/>
            <person name="Canakci S."/>
            <person name="Chan K.-G."/>
            <person name="Kahar U.M."/>
            <person name="Yaakob A.S."/>
            <person name="Chan C.S."/>
            <person name="Goh K.M."/>
        </authorList>
    </citation>
    <scope>NUCLEOTIDE SEQUENCE [LARGE SCALE GENOMIC DNA]</scope>
    <source>
        <strain evidence="5 6">AB04</strain>
    </source>
</reference>
<dbReference type="AlphaFoldDB" id="A0A0D0GYT1"/>
<keyword evidence="2 4" id="KW-0808">Transferase</keyword>
<dbReference type="Gene3D" id="3.90.1510.10">
    <property type="entry name" value="Glycerate kinase, domain 2"/>
    <property type="match status" value="1"/>
</dbReference>
<dbReference type="Pfam" id="PF02595">
    <property type="entry name" value="Gly_kinase"/>
    <property type="match status" value="1"/>
</dbReference>
<organism evidence="5 6">
    <name type="scientific">Anoxybacillus ayderensis</name>
    <dbReference type="NCBI Taxonomy" id="265546"/>
    <lineage>
        <taxon>Bacteria</taxon>
        <taxon>Bacillati</taxon>
        <taxon>Bacillota</taxon>
        <taxon>Bacilli</taxon>
        <taxon>Bacillales</taxon>
        <taxon>Anoxybacillaceae</taxon>
        <taxon>Anoxybacillus</taxon>
    </lineage>
</organism>
<dbReference type="EMBL" id="JXTG01000009">
    <property type="protein sequence ID" value="KIP20986.1"/>
    <property type="molecule type" value="Genomic_DNA"/>
</dbReference>